<protein>
    <submittedName>
        <fullName evidence="1">Sugar lactone lactonase YvrE</fullName>
    </submittedName>
</protein>
<organism evidence="1 2">
    <name type="scientific">Sulfitobacter noctilucicola</name>
    <dbReference type="NCBI Taxonomy" id="1342301"/>
    <lineage>
        <taxon>Bacteria</taxon>
        <taxon>Pseudomonadati</taxon>
        <taxon>Pseudomonadota</taxon>
        <taxon>Alphaproteobacteria</taxon>
        <taxon>Rhodobacterales</taxon>
        <taxon>Roseobacteraceae</taxon>
        <taxon>Sulfitobacter</taxon>
    </lineage>
</organism>
<gene>
    <name evidence="1" type="ORF">GGR93_002741</name>
</gene>
<dbReference type="InterPro" id="IPR011042">
    <property type="entry name" value="6-blade_b-propeller_TolB-like"/>
</dbReference>
<name>A0A7W6Q4S7_9RHOB</name>
<dbReference type="EMBL" id="JACIFU010000003">
    <property type="protein sequence ID" value="MBB4174953.1"/>
    <property type="molecule type" value="Genomic_DNA"/>
</dbReference>
<sequence length="72" mass="7941">MIDKCFDLGFKITSQEVIFKQDAVLQGLVPETVSNLCFSGESGHSMFITATTSVYQFFVNSLGAEPWTRQSG</sequence>
<evidence type="ECO:0000313" key="2">
    <source>
        <dbReference type="Proteomes" id="UP000565745"/>
    </source>
</evidence>
<reference evidence="1 2" key="1">
    <citation type="submission" date="2020-08" db="EMBL/GenBank/DDBJ databases">
        <title>Genomic Encyclopedia of Type Strains, Phase IV (KMG-IV): sequencing the most valuable type-strain genomes for metagenomic binning, comparative biology and taxonomic classification.</title>
        <authorList>
            <person name="Goeker M."/>
        </authorList>
    </citation>
    <scope>NUCLEOTIDE SEQUENCE [LARGE SCALE GENOMIC DNA]</scope>
    <source>
        <strain evidence="1 2">DSM 101015</strain>
    </source>
</reference>
<proteinExistence type="predicted"/>
<accession>A0A7W6Q4S7</accession>
<evidence type="ECO:0000313" key="1">
    <source>
        <dbReference type="EMBL" id="MBB4174953.1"/>
    </source>
</evidence>
<dbReference type="Gene3D" id="2.120.10.30">
    <property type="entry name" value="TolB, C-terminal domain"/>
    <property type="match status" value="1"/>
</dbReference>
<comment type="caution">
    <text evidence="1">The sequence shown here is derived from an EMBL/GenBank/DDBJ whole genome shotgun (WGS) entry which is preliminary data.</text>
</comment>
<keyword evidence="2" id="KW-1185">Reference proteome</keyword>
<dbReference type="Proteomes" id="UP000565745">
    <property type="component" value="Unassembled WGS sequence"/>
</dbReference>
<dbReference type="AlphaFoldDB" id="A0A7W6Q4S7"/>